<proteinExistence type="predicted"/>
<keyword evidence="1" id="KW-0694">RNA-binding</keyword>
<name>F0ZB22_DICPU</name>
<feature type="region of interest" description="Disordered" evidence="2">
    <location>
        <begin position="312"/>
        <end position="339"/>
    </location>
</feature>
<feature type="compositionally biased region" description="Low complexity" evidence="2">
    <location>
        <begin position="35"/>
        <end position="52"/>
    </location>
</feature>
<dbReference type="RefSeq" id="XP_003284613.1">
    <property type="nucleotide sequence ID" value="XM_003284565.1"/>
</dbReference>
<dbReference type="GO" id="GO:0006406">
    <property type="term" value="P:mRNA export from nucleus"/>
    <property type="evidence" value="ECO:0000318"/>
    <property type="project" value="GO_Central"/>
</dbReference>
<dbReference type="EMBL" id="GL870968">
    <property type="protein sequence ID" value="EGC38819.1"/>
    <property type="molecule type" value="Genomic_DNA"/>
</dbReference>
<evidence type="ECO:0000313" key="4">
    <source>
        <dbReference type="Proteomes" id="UP000001064"/>
    </source>
</evidence>
<evidence type="ECO:0000313" key="3">
    <source>
        <dbReference type="EMBL" id="EGC38819.1"/>
    </source>
</evidence>
<feature type="compositionally biased region" description="Acidic residues" evidence="2">
    <location>
        <begin position="319"/>
        <end position="339"/>
    </location>
</feature>
<dbReference type="PANTHER" id="PTHR19965">
    <property type="entry name" value="RNA AND EXPORT FACTOR BINDING PROTEIN"/>
    <property type="match status" value="1"/>
</dbReference>
<feature type="compositionally biased region" description="Acidic residues" evidence="2">
    <location>
        <begin position="204"/>
        <end position="213"/>
    </location>
</feature>
<reference evidence="4" key="1">
    <citation type="journal article" date="2011" name="Genome Biol.">
        <title>Comparative genomics of the social amoebae Dictyostelium discoideum and Dictyostelium purpureum.</title>
        <authorList>
            <consortium name="US DOE Joint Genome Institute (JGI-PGF)"/>
            <person name="Sucgang R."/>
            <person name="Kuo A."/>
            <person name="Tian X."/>
            <person name="Salerno W."/>
            <person name="Parikh A."/>
            <person name="Feasley C.L."/>
            <person name="Dalin E."/>
            <person name="Tu H."/>
            <person name="Huang E."/>
            <person name="Barry K."/>
            <person name="Lindquist E."/>
            <person name="Shapiro H."/>
            <person name="Bruce D."/>
            <person name="Schmutz J."/>
            <person name="Salamov A."/>
            <person name="Fey P."/>
            <person name="Gaudet P."/>
            <person name="Anjard C."/>
            <person name="Babu M.M."/>
            <person name="Basu S."/>
            <person name="Bushmanova Y."/>
            <person name="van der Wel H."/>
            <person name="Katoh-Kurasawa M."/>
            <person name="Dinh C."/>
            <person name="Coutinho P.M."/>
            <person name="Saito T."/>
            <person name="Elias M."/>
            <person name="Schaap P."/>
            <person name="Kay R.R."/>
            <person name="Henrissat B."/>
            <person name="Eichinger L."/>
            <person name="Rivero F."/>
            <person name="Putnam N.H."/>
            <person name="West C.M."/>
            <person name="Loomis W.F."/>
            <person name="Chisholm R.L."/>
            <person name="Shaulsky G."/>
            <person name="Strassmann J.E."/>
            <person name="Queller D.C."/>
            <person name="Kuspa A."/>
            <person name="Grigoriev I.V."/>
        </authorList>
    </citation>
    <scope>NUCLEOTIDE SEQUENCE [LARGE SCALE GENOMIC DNA]</scope>
    <source>
        <strain evidence="4">QSDP1</strain>
    </source>
</reference>
<dbReference type="FunCoup" id="F0ZB22">
    <property type="interactions" value="384"/>
</dbReference>
<dbReference type="VEuPathDB" id="AmoebaDB:DICPUDRAFT_148411"/>
<protein>
    <recommendedName>
        <fullName evidence="5">RRM domain-containing protein</fullName>
    </recommendedName>
</protein>
<feature type="region of interest" description="Disordered" evidence="2">
    <location>
        <begin position="14"/>
        <end position="59"/>
    </location>
</feature>
<feature type="region of interest" description="Disordered" evidence="2">
    <location>
        <begin position="72"/>
        <end position="91"/>
    </location>
</feature>
<dbReference type="Gene3D" id="3.30.70.330">
    <property type="match status" value="1"/>
</dbReference>
<dbReference type="PANTHER" id="PTHR19965:SF35">
    <property type="entry name" value="RNA ANNEALING PROTEIN YRA1"/>
    <property type="match status" value="1"/>
</dbReference>
<dbReference type="InterPro" id="IPR012677">
    <property type="entry name" value="Nucleotide-bd_a/b_plait_sf"/>
</dbReference>
<dbReference type="InterPro" id="IPR051229">
    <property type="entry name" value="ALYREF_mRNA_export"/>
</dbReference>
<feature type="compositionally biased region" description="Polar residues" evidence="2">
    <location>
        <begin position="191"/>
        <end position="202"/>
    </location>
</feature>
<evidence type="ECO:0000256" key="1">
    <source>
        <dbReference type="ARBA" id="ARBA00022884"/>
    </source>
</evidence>
<dbReference type="Proteomes" id="UP000001064">
    <property type="component" value="Unassembled WGS sequence"/>
</dbReference>
<keyword evidence="4" id="KW-1185">Reference proteome</keyword>
<dbReference type="KEGG" id="dpp:DICPUDRAFT_148411"/>
<dbReference type="OMA" id="CEATVIF"/>
<gene>
    <name evidence="3" type="ORF">DICPUDRAFT_148411</name>
</gene>
<dbReference type="InterPro" id="IPR035979">
    <property type="entry name" value="RBD_domain_sf"/>
</dbReference>
<accession>F0ZB22</accession>
<dbReference type="eggNOG" id="ENOG502RGA1">
    <property type="taxonomic scope" value="Eukaryota"/>
</dbReference>
<dbReference type="AlphaFoldDB" id="F0ZB22"/>
<dbReference type="InParanoid" id="F0ZB22"/>
<dbReference type="OrthoDB" id="1049195at2759"/>
<feature type="compositionally biased region" description="Basic residues" evidence="2">
    <location>
        <begin position="149"/>
        <end position="162"/>
    </location>
</feature>
<feature type="region of interest" description="Disordered" evidence="2">
    <location>
        <begin position="134"/>
        <end position="162"/>
    </location>
</feature>
<dbReference type="GeneID" id="10506515"/>
<dbReference type="SUPFAM" id="SSF54928">
    <property type="entry name" value="RNA-binding domain, RBD"/>
    <property type="match status" value="1"/>
</dbReference>
<evidence type="ECO:0008006" key="5">
    <source>
        <dbReference type="Google" id="ProtNLM"/>
    </source>
</evidence>
<dbReference type="GO" id="GO:0005634">
    <property type="term" value="C:nucleus"/>
    <property type="evidence" value="ECO:0000318"/>
    <property type="project" value="GO_Central"/>
</dbReference>
<organism evidence="3 4">
    <name type="scientific">Dictyostelium purpureum</name>
    <name type="common">Slime mold</name>
    <dbReference type="NCBI Taxonomy" id="5786"/>
    <lineage>
        <taxon>Eukaryota</taxon>
        <taxon>Amoebozoa</taxon>
        <taxon>Evosea</taxon>
        <taxon>Eumycetozoa</taxon>
        <taxon>Dictyostelia</taxon>
        <taxon>Dictyosteliales</taxon>
        <taxon>Dictyosteliaceae</taxon>
        <taxon>Dictyostelium</taxon>
    </lineage>
</organism>
<evidence type="ECO:0000256" key="2">
    <source>
        <dbReference type="SAM" id="MobiDB-lite"/>
    </source>
</evidence>
<dbReference type="GO" id="GO:0003729">
    <property type="term" value="F:mRNA binding"/>
    <property type="evidence" value="ECO:0000318"/>
    <property type="project" value="GO_Central"/>
</dbReference>
<dbReference type="STRING" id="5786.F0ZB22"/>
<feature type="region of interest" description="Disordered" evidence="2">
    <location>
        <begin position="182"/>
        <end position="215"/>
    </location>
</feature>
<sequence length="339" mass="39008">MDAEQIRNQYSSVSLDDIVKQDRKEKKRGRGFTKNNNSNNNNNNNNNNGNGSPKTESPKLNVLESSLDDIVKSNQPGKKPYIKKTQNYNNNNQQNLKVTFKNNMNNNNRPGYQQQEQYPMNGGRMQFNNKGLFNRNNNMNNRQFSPPQHRGKFVNHRNNNKLKNIPRTRITDSIDHTFFDPRGIRDYSNVKKPTTASMNKPQQESEDVDEPEYDEHGNELSYSVKVVNLPKTVIQSDIAYIFGVIGALKDFELDNEKCEATVIFKKKAHALASIERYNAVELDNSLLILYEIDKPLTKNQIDEKIANATLKKEQQQQQDEADVGDLEEQYDGLDGEMEE</sequence>